<gene>
    <name evidence="5" type="ORF">GOQ30_03805</name>
</gene>
<evidence type="ECO:0000313" key="6">
    <source>
        <dbReference type="Proteomes" id="UP000431264"/>
    </source>
</evidence>
<evidence type="ECO:0000313" key="5">
    <source>
        <dbReference type="EMBL" id="MVO08289.1"/>
    </source>
</evidence>
<organism evidence="5 6">
    <name type="scientific">Flavobacterium profundi</name>
    <dbReference type="NCBI Taxonomy" id="1774945"/>
    <lineage>
        <taxon>Bacteria</taxon>
        <taxon>Pseudomonadati</taxon>
        <taxon>Bacteroidota</taxon>
        <taxon>Flavobacteriia</taxon>
        <taxon>Flavobacteriales</taxon>
        <taxon>Flavobacteriaceae</taxon>
        <taxon>Flavobacterium</taxon>
    </lineage>
</organism>
<dbReference type="InterPro" id="IPR050836">
    <property type="entry name" value="SDS22/Internalin_LRR"/>
</dbReference>
<keyword evidence="6" id="KW-1185">Reference proteome</keyword>
<evidence type="ECO:0000256" key="3">
    <source>
        <dbReference type="ARBA" id="ARBA00022737"/>
    </source>
</evidence>
<dbReference type="InterPro" id="IPR026444">
    <property type="entry name" value="Secre_tail"/>
</dbReference>
<evidence type="ECO:0000256" key="2">
    <source>
        <dbReference type="ARBA" id="ARBA00022729"/>
    </source>
</evidence>
<protein>
    <submittedName>
        <fullName evidence="5">T9SS type A sorting domain-containing protein</fullName>
    </submittedName>
</protein>
<reference evidence="6" key="1">
    <citation type="submission" date="2019-05" db="EMBL/GenBank/DDBJ databases">
        <title>Flavobacterium profundi sp. nov., isolated from a deep-sea seamount.</title>
        <authorList>
            <person name="Zhang D.-C."/>
        </authorList>
    </citation>
    <scope>NUCLEOTIDE SEQUENCE [LARGE SCALE GENOMIC DNA]</scope>
    <source>
        <strain evidence="6">TP390</strain>
    </source>
</reference>
<keyword evidence="3" id="KW-0677">Repeat</keyword>
<dbReference type="SUPFAM" id="SSF52058">
    <property type="entry name" value="L domain-like"/>
    <property type="match status" value="1"/>
</dbReference>
<dbReference type="InterPro" id="IPR001611">
    <property type="entry name" value="Leu-rich_rpt"/>
</dbReference>
<proteinExistence type="predicted"/>
<dbReference type="OrthoDB" id="3179827at2"/>
<keyword evidence="2" id="KW-0732">Signal</keyword>
<evidence type="ECO:0000256" key="1">
    <source>
        <dbReference type="ARBA" id="ARBA00022614"/>
    </source>
</evidence>
<dbReference type="InterPro" id="IPR032675">
    <property type="entry name" value="LRR_dom_sf"/>
</dbReference>
<sequence>MKQHYFLLISLLFTHIIYSQNTYIPDDGFEQLLIDLSIDFGPLDNYVPTDNISGLEDLNILSNYNISDLTGLQDFTSIEALYINNNPITTIDLSGNPILYDVSLTNMNLTSITFSDTSIIAFLDVSNNSLTSLDVSSLSNLQYLNLFGNQITDLNLNTNTQLTSLNAANNNLSSLSVKNGSNNILNSFNATNNPSLSCIEVDNGTNATAGIGNYATWLKDATANYSGNCNSLGIDTINLNATIQIYPNPVRENQILNIKVDSDVFVFSLYDFSGKLIDKKNISSNRYTTNHLSKGIYLFQIQTDNAIYSDKLIIQ</sequence>
<dbReference type="EMBL" id="WQLW01000002">
    <property type="protein sequence ID" value="MVO08289.1"/>
    <property type="molecule type" value="Genomic_DNA"/>
</dbReference>
<comment type="caution">
    <text evidence="5">The sequence shown here is derived from an EMBL/GenBank/DDBJ whole genome shotgun (WGS) entry which is preliminary data.</text>
</comment>
<dbReference type="Pfam" id="PF18962">
    <property type="entry name" value="Por_Secre_tail"/>
    <property type="match status" value="1"/>
</dbReference>
<dbReference type="NCBIfam" id="TIGR04183">
    <property type="entry name" value="Por_Secre_tail"/>
    <property type="match status" value="1"/>
</dbReference>
<evidence type="ECO:0000259" key="4">
    <source>
        <dbReference type="Pfam" id="PF18962"/>
    </source>
</evidence>
<feature type="domain" description="Secretion system C-terminal sorting" evidence="4">
    <location>
        <begin position="245"/>
        <end position="314"/>
    </location>
</feature>
<dbReference type="PROSITE" id="PS51450">
    <property type="entry name" value="LRR"/>
    <property type="match status" value="1"/>
</dbReference>
<dbReference type="Gene3D" id="3.80.10.10">
    <property type="entry name" value="Ribonuclease Inhibitor"/>
    <property type="match status" value="1"/>
</dbReference>
<dbReference type="PANTHER" id="PTHR46652">
    <property type="entry name" value="LEUCINE-RICH REPEAT AND IQ DOMAIN-CONTAINING PROTEIN 1-RELATED"/>
    <property type="match status" value="1"/>
</dbReference>
<dbReference type="Proteomes" id="UP000431264">
    <property type="component" value="Unassembled WGS sequence"/>
</dbReference>
<dbReference type="AlphaFoldDB" id="A0A6I4IJT7"/>
<accession>A0A6I4IJT7</accession>
<dbReference type="RefSeq" id="WP_140996683.1">
    <property type="nucleotide sequence ID" value="NZ_VDCZ01000002.1"/>
</dbReference>
<name>A0A6I4IJT7_9FLAO</name>
<keyword evidence="1" id="KW-0433">Leucine-rich repeat</keyword>
<dbReference type="PANTHER" id="PTHR46652:SF3">
    <property type="entry name" value="LEUCINE-RICH REPEAT-CONTAINING PROTEIN 9"/>
    <property type="match status" value="1"/>
</dbReference>